<name>A0A8S5QF83_9VIRU</name>
<sequence>MTDTDIIDIFADVVKKIPEELEVIYTDSKGAKKVIKNLPINFVFGSGQYVKDMLDTTTKSDNTSPSKFPLIALFCPITEERNSIDYFAKAKVSLIIACSSNNEWSNEKRHETSFKNILRPIYNRLIEVLLEDDRFDWGYGKVNHGYSENYSYGRYGAYTEKGDAVSEPIDAINIKSMEITINNPICR</sequence>
<protein>
    <submittedName>
        <fullName evidence="1">Uncharacterized protein</fullName>
    </submittedName>
</protein>
<evidence type="ECO:0000313" key="1">
    <source>
        <dbReference type="EMBL" id="DAE17429.1"/>
    </source>
</evidence>
<organism evidence="1">
    <name type="scientific">Phage sp. ctSLR2</name>
    <dbReference type="NCBI Taxonomy" id="2825796"/>
    <lineage>
        <taxon>Viruses</taxon>
    </lineage>
</organism>
<proteinExistence type="predicted"/>
<accession>A0A8S5QF83</accession>
<dbReference type="EMBL" id="BK015640">
    <property type="protein sequence ID" value="DAE17429.1"/>
    <property type="molecule type" value="Genomic_DNA"/>
</dbReference>
<reference evidence="1" key="1">
    <citation type="journal article" date="2021" name="Proc. Natl. Acad. Sci. U.S.A.">
        <title>A Catalog of Tens of Thousands of Viruses from Human Metagenomes Reveals Hidden Associations with Chronic Diseases.</title>
        <authorList>
            <person name="Tisza M.J."/>
            <person name="Buck C.B."/>
        </authorList>
    </citation>
    <scope>NUCLEOTIDE SEQUENCE</scope>
    <source>
        <strain evidence="1">CtSLR2</strain>
    </source>
</reference>